<dbReference type="EMBL" id="SWLB01000007">
    <property type="protein sequence ID" value="KAF3336668.1"/>
    <property type="molecule type" value="Genomic_DNA"/>
</dbReference>
<comment type="caution">
    <text evidence="3">The sequence shown here is derived from an EMBL/GenBank/DDBJ whole genome shotgun (WGS) entry which is preliminary data.</text>
</comment>
<evidence type="ECO:0000313" key="3">
    <source>
        <dbReference type="EMBL" id="KAF3336668.1"/>
    </source>
</evidence>
<dbReference type="AlphaFoldDB" id="A0A833RJE3"/>
<dbReference type="InterPro" id="IPR036047">
    <property type="entry name" value="F-box-like_dom_sf"/>
</dbReference>
<dbReference type="Proteomes" id="UP000623129">
    <property type="component" value="Unassembled WGS sequence"/>
</dbReference>
<dbReference type="Pfam" id="PF03478">
    <property type="entry name" value="Beta-prop_KIB1-4"/>
    <property type="match status" value="1"/>
</dbReference>
<dbReference type="PANTHER" id="PTHR44259">
    <property type="entry name" value="OS07G0183000 PROTEIN-RELATED"/>
    <property type="match status" value="1"/>
</dbReference>
<evidence type="ECO:0000259" key="2">
    <source>
        <dbReference type="Pfam" id="PF03478"/>
    </source>
</evidence>
<dbReference type="Pfam" id="PF00646">
    <property type="entry name" value="F-box"/>
    <property type="match status" value="1"/>
</dbReference>
<organism evidence="3 4">
    <name type="scientific">Carex littledalei</name>
    <dbReference type="NCBI Taxonomy" id="544730"/>
    <lineage>
        <taxon>Eukaryota</taxon>
        <taxon>Viridiplantae</taxon>
        <taxon>Streptophyta</taxon>
        <taxon>Embryophyta</taxon>
        <taxon>Tracheophyta</taxon>
        <taxon>Spermatophyta</taxon>
        <taxon>Magnoliopsida</taxon>
        <taxon>Liliopsida</taxon>
        <taxon>Poales</taxon>
        <taxon>Cyperaceae</taxon>
        <taxon>Cyperoideae</taxon>
        <taxon>Cariceae</taxon>
        <taxon>Carex</taxon>
        <taxon>Carex subgen. Euthyceras</taxon>
    </lineage>
</organism>
<accession>A0A833RJE3</accession>
<evidence type="ECO:0000259" key="1">
    <source>
        <dbReference type="Pfam" id="PF00646"/>
    </source>
</evidence>
<dbReference type="InterPro" id="IPR005174">
    <property type="entry name" value="KIB1-4_b-propeller"/>
</dbReference>
<feature type="domain" description="KIB1-4 beta-propeller" evidence="2">
    <location>
        <begin position="85"/>
        <end position="267"/>
    </location>
</feature>
<proteinExistence type="predicted"/>
<protein>
    <submittedName>
        <fullName evidence="3">F-box protein</fullName>
    </submittedName>
</protein>
<reference evidence="3" key="1">
    <citation type="submission" date="2020-01" db="EMBL/GenBank/DDBJ databases">
        <title>Genome sequence of Kobresia littledalei, the first chromosome-level genome in the family Cyperaceae.</title>
        <authorList>
            <person name="Qu G."/>
        </authorList>
    </citation>
    <scope>NUCLEOTIDE SEQUENCE</scope>
    <source>
        <strain evidence="3">C.B.Clarke</strain>
        <tissue evidence="3">Leaf</tissue>
    </source>
</reference>
<dbReference type="InterPro" id="IPR050942">
    <property type="entry name" value="F-box_BR-signaling"/>
</dbReference>
<dbReference type="SUPFAM" id="SSF81383">
    <property type="entry name" value="F-box domain"/>
    <property type="match status" value="1"/>
</dbReference>
<dbReference type="Gene3D" id="1.20.1280.50">
    <property type="match status" value="1"/>
</dbReference>
<sequence>MSDWADLPEDIFDEIIKRICYVDFSTYGKVCKSWRFMYINRFCCLPRNIPFGIPILLLNAGKSDSNPGLFVKMSAEVASDKIFIMPEAANKWVCGSSWGWIVLASTDNMEVILLNPFTRRVIRLPSADTFTIRLTYIGEPDVPLKGSRYIRKAILSMNPAISEQDCIIMAIVGQMRQLSYCRIGDKKWTHIDGCLPELCDVIYNKGKFYACTKHSVYIIDPNSTEIFALGLPTGYYDISMNYLVMLSERLLLVCRTHNYEFKVFSLNKCNPYALCHDLQLIFL</sequence>
<dbReference type="OrthoDB" id="1863935at2759"/>
<dbReference type="InterPro" id="IPR001810">
    <property type="entry name" value="F-box_dom"/>
</dbReference>
<evidence type="ECO:0000313" key="4">
    <source>
        <dbReference type="Proteomes" id="UP000623129"/>
    </source>
</evidence>
<feature type="domain" description="F-box" evidence="1">
    <location>
        <begin position="4"/>
        <end position="35"/>
    </location>
</feature>
<name>A0A833RJE3_9POAL</name>
<keyword evidence="4" id="KW-1185">Reference proteome</keyword>
<gene>
    <name evidence="3" type="ORF">FCM35_KLT19254</name>
</gene>